<sequence length="198" mass="19891">MSLSDAAVVVCAGGGMLGADPRAVCTVLTDVAHALGAEIGATRAVVDAGWFGHDRLIGASGVTISPALYLGLGVAGVPFHEIGRPVHVLSVNTDPAAPLSARADLALRTDAVALLPELAARLRGRAHGGRAPGGRARASRAPGVDLVVPRGTAHERLRALTGVPSGPARPVEPLGAAAAATALIGFLTHHGYLEESPK</sequence>
<dbReference type="Proteomes" id="UP000184440">
    <property type="component" value="Unassembled WGS sequence"/>
</dbReference>
<dbReference type="GO" id="GO:0009055">
    <property type="term" value="F:electron transfer activity"/>
    <property type="evidence" value="ECO:0007669"/>
    <property type="project" value="InterPro"/>
</dbReference>
<name>A0A1M7RP64_9ACTN</name>
<gene>
    <name evidence="2" type="ORF">SAMN05443668_13434</name>
</gene>
<proteinExistence type="predicted"/>
<dbReference type="PANTHER" id="PTHR43153">
    <property type="entry name" value="ELECTRON TRANSFER FLAVOPROTEIN ALPHA"/>
    <property type="match status" value="1"/>
</dbReference>
<accession>A0A1M7RP64</accession>
<feature type="domain" description="Electron transfer flavoprotein alpha subunit C-terminal" evidence="1">
    <location>
        <begin position="3"/>
        <end position="83"/>
    </location>
</feature>
<dbReference type="InterPro" id="IPR029035">
    <property type="entry name" value="DHS-like_NAD/FAD-binding_dom"/>
</dbReference>
<dbReference type="SUPFAM" id="SSF52467">
    <property type="entry name" value="DHS-like NAD/FAD-binding domain"/>
    <property type="match status" value="1"/>
</dbReference>
<dbReference type="PANTHER" id="PTHR43153:SF1">
    <property type="entry name" value="ELECTRON TRANSFER FLAVOPROTEIN SUBUNIT ALPHA, MITOCHONDRIAL"/>
    <property type="match status" value="1"/>
</dbReference>
<dbReference type="EMBL" id="FRCS01000034">
    <property type="protein sequence ID" value="SHN48137.1"/>
    <property type="molecule type" value="Genomic_DNA"/>
</dbReference>
<dbReference type="RefSeq" id="WP_073266639.1">
    <property type="nucleotide sequence ID" value="NZ_FRCS01000034.1"/>
</dbReference>
<evidence type="ECO:0000313" key="2">
    <source>
        <dbReference type="EMBL" id="SHN48137.1"/>
    </source>
</evidence>
<dbReference type="Gene3D" id="3.40.50.1220">
    <property type="entry name" value="TPP-binding domain"/>
    <property type="match status" value="1"/>
</dbReference>
<dbReference type="GO" id="GO:0050660">
    <property type="term" value="F:flavin adenine dinucleotide binding"/>
    <property type="evidence" value="ECO:0007669"/>
    <property type="project" value="InterPro"/>
</dbReference>
<protein>
    <submittedName>
        <fullName evidence="2">Electron transfer flavoprotein FAD-binding domain-containing protein</fullName>
    </submittedName>
</protein>
<dbReference type="AlphaFoldDB" id="A0A1M7RP64"/>
<dbReference type="STRING" id="134849.SAMN05443668_13434"/>
<organism evidence="2 3">
    <name type="scientific">Cryptosporangium aurantiacum</name>
    <dbReference type="NCBI Taxonomy" id="134849"/>
    <lineage>
        <taxon>Bacteria</taxon>
        <taxon>Bacillati</taxon>
        <taxon>Actinomycetota</taxon>
        <taxon>Actinomycetes</taxon>
        <taxon>Cryptosporangiales</taxon>
        <taxon>Cryptosporangiaceae</taxon>
        <taxon>Cryptosporangium</taxon>
    </lineage>
</organism>
<keyword evidence="3" id="KW-1185">Reference proteome</keyword>
<dbReference type="Pfam" id="PF00766">
    <property type="entry name" value="ETF_alpha"/>
    <property type="match status" value="1"/>
</dbReference>
<reference evidence="2 3" key="1">
    <citation type="submission" date="2016-11" db="EMBL/GenBank/DDBJ databases">
        <authorList>
            <person name="Jaros S."/>
            <person name="Januszkiewicz K."/>
            <person name="Wedrychowicz H."/>
        </authorList>
    </citation>
    <scope>NUCLEOTIDE SEQUENCE [LARGE SCALE GENOMIC DNA]</scope>
    <source>
        <strain evidence="2 3">DSM 46144</strain>
    </source>
</reference>
<evidence type="ECO:0000313" key="3">
    <source>
        <dbReference type="Proteomes" id="UP000184440"/>
    </source>
</evidence>
<evidence type="ECO:0000259" key="1">
    <source>
        <dbReference type="Pfam" id="PF00766"/>
    </source>
</evidence>
<dbReference type="OrthoDB" id="9770286at2"/>
<dbReference type="InterPro" id="IPR014731">
    <property type="entry name" value="ETF_asu_C"/>
</dbReference>
<dbReference type="InterPro" id="IPR001308">
    <property type="entry name" value="ETF_a/FixB"/>
</dbReference>
<dbReference type="GO" id="GO:0033539">
    <property type="term" value="P:fatty acid beta-oxidation using acyl-CoA dehydrogenase"/>
    <property type="evidence" value="ECO:0007669"/>
    <property type="project" value="TreeGrafter"/>
</dbReference>